<dbReference type="OrthoDB" id="8672648at2"/>
<dbReference type="Gene3D" id="3.50.50.60">
    <property type="entry name" value="FAD/NAD(P)-binding domain"/>
    <property type="match status" value="1"/>
</dbReference>
<evidence type="ECO:0000313" key="4">
    <source>
        <dbReference type="EMBL" id="TFZ02821.1"/>
    </source>
</evidence>
<evidence type="ECO:0000256" key="1">
    <source>
        <dbReference type="ARBA" id="ARBA00022630"/>
    </source>
</evidence>
<dbReference type="GO" id="GO:0071949">
    <property type="term" value="F:FAD binding"/>
    <property type="evidence" value="ECO:0007669"/>
    <property type="project" value="InterPro"/>
</dbReference>
<dbReference type="EMBL" id="SMLM01000002">
    <property type="protein sequence ID" value="TFZ02821.1"/>
    <property type="molecule type" value="Genomic_DNA"/>
</dbReference>
<accession>A0A4Z0BVD5</accession>
<dbReference type="PRINTS" id="PR00420">
    <property type="entry name" value="RNGMNOXGNASE"/>
</dbReference>
<keyword evidence="4" id="KW-0503">Monooxygenase</keyword>
<comment type="caution">
    <text evidence="4">The sequence shown here is derived from an EMBL/GenBank/DDBJ whole genome shotgun (WGS) entry which is preliminary data.</text>
</comment>
<evidence type="ECO:0000313" key="5">
    <source>
        <dbReference type="Proteomes" id="UP000298180"/>
    </source>
</evidence>
<gene>
    <name evidence="4" type="ORF">EZ313_16400</name>
</gene>
<evidence type="ECO:0000256" key="2">
    <source>
        <dbReference type="ARBA" id="ARBA00022827"/>
    </source>
</evidence>
<dbReference type="InterPro" id="IPR036188">
    <property type="entry name" value="FAD/NAD-bd_sf"/>
</dbReference>
<dbReference type="NCBIfam" id="NF006091">
    <property type="entry name" value="PRK08243.1"/>
    <property type="match status" value="1"/>
</dbReference>
<dbReference type="SUPFAM" id="SSF54373">
    <property type="entry name" value="FAD-linked reductases, C-terminal domain"/>
    <property type="match status" value="1"/>
</dbReference>
<sequence length="405" mass="46063">MKTQVGIIGAGPAGLMLSHLLHLHGIDSVILESRSRQYVEGRVRAGVLDSDVSRLFQVTGIGDRMMREGIEQEQMEIRFEGKQRFINWFQLAGGRKNMIYGQQEVVRDLIERRLRDDGRILFDAEAHSIDGAGTDRPSIRFRCNGEDATLACDFIAACDGFHGIGRQAIPPDRIRLYEHKYPFAWLGIVACAQPSSPWLVTAAHDRGYAMQSMRSLQVSRNYIQIALEDTLEDWPDARIWDELHQRLDIPGWTLREGEIVEKAKFDLRSFVCEPMQYGRMFLAGDAAHVVPPTGGRGLNQAIADVCVLADGIRDFYRDASEEELNRYSSICLERVWHAQQFTWRQTSMLQRHDFGNEYIRKQQLAQLEYFTSNKAAATSLAECYAGSRLRTSFLNQDGTEDPRIA</sequence>
<proteinExistence type="predicted"/>
<dbReference type="GO" id="GO:0016709">
    <property type="term" value="F:oxidoreductase activity, acting on paired donors, with incorporation or reduction of molecular oxygen, NAD(P)H as one donor, and incorporation of one atom of oxygen"/>
    <property type="evidence" value="ECO:0007669"/>
    <property type="project" value="UniProtKB-ARBA"/>
</dbReference>
<dbReference type="Pfam" id="PF01494">
    <property type="entry name" value="FAD_binding_3"/>
    <property type="match status" value="1"/>
</dbReference>
<keyword evidence="5" id="KW-1185">Reference proteome</keyword>
<dbReference type="PANTHER" id="PTHR43004:SF3">
    <property type="entry name" value="P-HYDROXYBENZOATE HYDROXYLASE"/>
    <property type="match status" value="1"/>
</dbReference>
<reference evidence="4 5" key="1">
    <citation type="submission" date="2019-03" db="EMBL/GenBank/DDBJ databases">
        <title>Ramlibacter henchirensis DSM 14656, whole genome shotgun sequence.</title>
        <authorList>
            <person name="Zhang X."/>
            <person name="Feng G."/>
            <person name="Zhu H."/>
        </authorList>
    </citation>
    <scope>NUCLEOTIDE SEQUENCE [LARGE SCALE GENOMIC DNA]</scope>
    <source>
        <strain evidence="4 5">DSM 14656</strain>
    </source>
</reference>
<dbReference type="InterPro" id="IPR002938">
    <property type="entry name" value="FAD-bd"/>
</dbReference>
<keyword evidence="4" id="KW-0560">Oxidoreductase</keyword>
<dbReference type="AlphaFoldDB" id="A0A4Z0BVD5"/>
<evidence type="ECO:0000259" key="3">
    <source>
        <dbReference type="Pfam" id="PF01494"/>
    </source>
</evidence>
<keyword evidence="2" id="KW-0274">FAD</keyword>
<dbReference type="InterPro" id="IPR050641">
    <property type="entry name" value="RIFMO-like"/>
</dbReference>
<dbReference type="RefSeq" id="WP_135264345.1">
    <property type="nucleotide sequence ID" value="NZ_SMLM01000002.1"/>
</dbReference>
<dbReference type="Gene3D" id="3.30.9.10">
    <property type="entry name" value="D-Amino Acid Oxidase, subunit A, domain 2"/>
    <property type="match status" value="1"/>
</dbReference>
<keyword evidence="1" id="KW-0285">Flavoprotein</keyword>
<dbReference type="SUPFAM" id="SSF51905">
    <property type="entry name" value="FAD/NAD(P)-binding domain"/>
    <property type="match status" value="1"/>
</dbReference>
<organism evidence="4 5">
    <name type="scientific">Ramlibacter henchirensis</name>
    <dbReference type="NCBI Taxonomy" id="204072"/>
    <lineage>
        <taxon>Bacteria</taxon>
        <taxon>Pseudomonadati</taxon>
        <taxon>Pseudomonadota</taxon>
        <taxon>Betaproteobacteria</taxon>
        <taxon>Burkholderiales</taxon>
        <taxon>Comamonadaceae</taxon>
        <taxon>Ramlibacter</taxon>
    </lineage>
</organism>
<dbReference type="Proteomes" id="UP000298180">
    <property type="component" value="Unassembled WGS sequence"/>
</dbReference>
<dbReference type="PANTHER" id="PTHR43004">
    <property type="entry name" value="TRK SYSTEM POTASSIUM UPTAKE PROTEIN"/>
    <property type="match status" value="1"/>
</dbReference>
<protein>
    <submittedName>
        <fullName evidence="4">4-hydroxybenzoate 3-monooxygenase</fullName>
    </submittedName>
</protein>
<feature type="domain" description="FAD-binding" evidence="3">
    <location>
        <begin position="2"/>
        <end position="341"/>
    </location>
</feature>
<name>A0A4Z0BVD5_9BURK</name>